<dbReference type="SUPFAM" id="SSF48726">
    <property type="entry name" value="Immunoglobulin"/>
    <property type="match status" value="1"/>
</dbReference>
<protein>
    <recommendedName>
        <fullName evidence="3">Immunoglobulin domain-containing protein</fullName>
    </recommendedName>
</protein>
<gene>
    <name evidence="4" type="ORF">HF521_014332</name>
</gene>
<dbReference type="Proteomes" id="UP000606274">
    <property type="component" value="Unassembled WGS sequence"/>
</dbReference>
<feature type="transmembrane region" description="Helical" evidence="2">
    <location>
        <begin position="199"/>
        <end position="222"/>
    </location>
</feature>
<keyword evidence="2" id="KW-0812">Transmembrane</keyword>
<dbReference type="SMART" id="SM00409">
    <property type="entry name" value="IG"/>
    <property type="match status" value="1"/>
</dbReference>
<sequence>MLWTRHALCFLTAHKKKQLWSESFRSPPSKTQLKCFLTEAQRSQSAAEPCSSYSMKTVLLFYLLVCCGAAEGFTEKLVDLGQNVTLQCEVAVRHVSWYLMKQSEPPVYILLSPSSIILNPEYSNQTFRKIFSVQYNSSLFIHNISTNELGVYHCIHCGSPPNISRGIRLYTQNHAAASGLKNQTSKPDHQQSEENGLTLLPFLIVSVIIICILIITVTVFVGRRCRRPPKTREQPSDPGVQSGQNSAELVYSEVKFVSNKGRAKTKNLNSTYALLHLPNQ</sequence>
<organism evidence="4 5">
    <name type="scientific">Silurus meridionalis</name>
    <name type="common">Southern catfish</name>
    <name type="synonym">Silurus soldatovi meridionalis</name>
    <dbReference type="NCBI Taxonomy" id="175797"/>
    <lineage>
        <taxon>Eukaryota</taxon>
        <taxon>Metazoa</taxon>
        <taxon>Chordata</taxon>
        <taxon>Craniata</taxon>
        <taxon>Vertebrata</taxon>
        <taxon>Euteleostomi</taxon>
        <taxon>Actinopterygii</taxon>
        <taxon>Neopterygii</taxon>
        <taxon>Teleostei</taxon>
        <taxon>Ostariophysi</taxon>
        <taxon>Siluriformes</taxon>
        <taxon>Siluridae</taxon>
        <taxon>Silurus</taxon>
    </lineage>
</organism>
<accession>A0A8T0A936</accession>
<dbReference type="InterPro" id="IPR013783">
    <property type="entry name" value="Ig-like_fold"/>
</dbReference>
<evidence type="ECO:0000259" key="3">
    <source>
        <dbReference type="SMART" id="SM00409"/>
    </source>
</evidence>
<keyword evidence="2" id="KW-1133">Transmembrane helix</keyword>
<proteinExistence type="predicted"/>
<keyword evidence="2" id="KW-0472">Membrane</keyword>
<dbReference type="Pfam" id="PF07686">
    <property type="entry name" value="V-set"/>
    <property type="match status" value="1"/>
</dbReference>
<evidence type="ECO:0000256" key="2">
    <source>
        <dbReference type="SAM" id="Phobius"/>
    </source>
</evidence>
<feature type="domain" description="Immunoglobulin" evidence="3">
    <location>
        <begin position="73"/>
        <end position="172"/>
    </location>
</feature>
<name>A0A8T0A936_SILME</name>
<dbReference type="InterPro" id="IPR036179">
    <property type="entry name" value="Ig-like_dom_sf"/>
</dbReference>
<feature type="region of interest" description="Disordered" evidence="1">
    <location>
        <begin position="227"/>
        <end position="246"/>
    </location>
</feature>
<evidence type="ECO:0000313" key="5">
    <source>
        <dbReference type="Proteomes" id="UP000606274"/>
    </source>
</evidence>
<reference evidence="4" key="1">
    <citation type="submission" date="2020-08" db="EMBL/GenBank/DDBJ databases">
        <title>Chromosome-level assembly of Southern catfish (Silurus meridionalis) provides insights into visual adaptation to the nocturnal and benthic lifestyles.</title>
        <authorList>
            <person name="Zhang Y."/>
            <person name="Wang D."/>
            <person name="Peng Z."/>
        </authorList>
    </citation>
    <scope>NUCLEOTIDE SEQUENCE</scope>
    <source>
        <strain evidence="4">SWU-2019-XX</strain>
        <tissue evidence="4">Muscle</tissue>
    </source>
</reference>
<evidence type="ECO:0000256" key="1">
    <source>
        <dbReference type="SAM" id="MobiDB-lite"/>
    </source>
</evidence>
<dbReference type="Gene3D" id="2.60.40.10">
    <property type="entry name" value="Immunoglobulins"/>
    <property type="match status" value="1"/>
</dbReference>
<evidence type="ECO:0000313" key="4">
    <source>
        <dbReference type="EMBL" id="KAF7688326.1"/>
    </source>
</evidence>
<dbReference type="AlphaFoldDB" id="A0A8T0A936"/>
<dbReference type="InterPro" id="IPR003599">
    <property type="entry name" value="Ig_sub"/>
</dbReference>
<dbReference type="EMBL" id="JABFDY010000026">
    <property type="protein sequence ID" value="KAF7688326.1"/>
    <property type="molecule type" value="Genomic_DNA"/>
</dbReference>
<comment type="caution">
    <text evidence="4">The sequence shown here is derived from an EMBL/GenBank/DDBJ whole genome shotgun (WGS) entry which is preliminary data.</text>
</comment>
<keyword evidence="5" id="KW-1185">Reference proteome</keyword>
<dbReference type="InterPro" id="IPR013106">
    <property type="entry name" value="Ig_V-set"/>
</dbReference>